<proteinExistence type="predicted"/>
<feature type="domain" description="Polysaccharide lyase family 8 C-terminal" evidence="1">
    <location>
        <begin position="1"/>
        <end position="31"/>
    </location>
</feature>
<keyword evidence="2" id="KW-0456">Lyase</keyword>
<dbReference type="SUPFAM" id="SSF49863">
    <property type="entry name" value="Hyaluronate lyase-like, C-terminal domain"/>
    <property type="match status" value="1"/>
</dbReference>
<evidence type="ECO:0000259" key="1">
    <source>
        <dbReference type="Pfam" id="PF02884"/>
    </source>
</evidence>
<dbReference type="InterPro" id="IPR011071">
    <property type="entry name" value="Lyase_8-like_C"/>
</dbReference>
<dbReference type="GO" id="GO:0005576">
    <property type="term" value="C:extracellular region"/>
    <property type="evidence" value="ECO:0007669"/>
    <property type="project" value="InterPro"/>
</dbReference>
<dbReference type="AlphaFoldDB" id="A0A3E0H7L1"/>
<dbReference type="GO" id="GO:0005975">
    <property type="term" value="P:carbohydrate metabolic process"/>
    <property type="evidence" value="ECO:0007669"/>
    <property type="project" value="InterPro"/>
</dbReference>
<gene>
    <name evidence="2" type="ORF">BCF44_113296</name>
</gene>
<dbReference type="RefSeq" id="WP_170217908.1">
    <property type="nucleotide sequence ID" value="NZ_CP144375.1"/>
</dbReference>
<evidence type="ECO:0000313" key="3">
    <source>
        <dbReference type="Proteomes" id="UP000256269"/>
    </source>
</evidence>
<evidence type="ECO:0000313" key="2">
    <source>
        <dbReference type="EMBL" id="REH39441.1"/>
    </source>
</evidence>
<dbReference type="Proteomes" id="UP000256269">
    <property type="component" value="Unassembled WGS sequence"/>
</dbReference>
<dbReference type="EMBL" id="QUNO01000013">
    <property type="protein sequence ID" value="REH39441.1"/>
    <property type="molecule type" value="Genomic_DNA"/>
</dbReference>
<dbReference type="Pfam" id="PF02884">
    <property type="entry name" value="Lyase_8_C"/>
    <property type="match status" value="1"/>
</dbReference>
<keyword evidence="3" id="KW-1185">Reference proteome</keyword>
<name>A0A3E0H7L1_9PSEU</name>
<accession>A0A3E0H7L1</accession>
<dbReference type="InterPro" id="IPR004103">
    <property type="entry name" value="Lyase_8_C"/>
</dbReference>
<sequence length="59" mass="6240">MDAPCSVLIRRRGVYLTVAVSDPTQAGGTVTVSYEGRVLTKVDLTGTRGASQVTTIKSR</sequence>
<dbReference type="Gene3D" id="2.60.220.10">
    <property type="entry name" value="Polysaccharide lyase family 8-like, C-terminal"/>
    <property type="match status" value="1"/>
</dbReference>
<comment type="caution">
    <text evidence="2">The sequence shown here is derived from an EMBL/GenBank/DDBJ whole genome shotgun (WGS) entry which is preliminary data.</text>
</comment>
<protein>
    <submittedName>
        <fullName evidence="2">Polysaccharide lyase family 8-like protein</fullName>
    </submittedName>
</protein>
<organism evidence="2 3">
    <name type="scientific">Kutzneria buriramensis</name>
    <dbReference type="NCBI Taxonomy" id="1045776"/>
    <lineage>
        <taxon>Bacteria</taxon>
        <taxon>Bacillati</taxon>
        <taxon>Actinomycetota</taxon>
        <taxon>Actinomycetes</taxon>
        <taxon>Pseudonocardiales</taxon>
        <taxon>Pseudonocardiaceae</taxon>
        <taxon>Kutzneria</taxon>
    </lineage>
</organism>
<dbReference type="GO" id="GO:0016829">
    <property type="term" value="F:lyase activity"/>
    <property type="evidence" value="ECO:0007669"/>
    <property type="project" value="UniProtKB-KW"/>
</dbReference>
<reference evidence="2 3" key="1">
    <citation type="submission" date="2018-08" db="EMBL/GenBank/DDBJ databases">
        <title>Genomic Encyclopedia of Archaeal and Bacterial Type Strains, Phase II (KMG-II): from individual species to whole genera.</title>
        <authorList>
            <person name="Goeker M."/>
        </authorList>
    </citation>
    <scope>NUCLEOTIDE SEQUENCE [LARGE SCALE GENOMIC DNA]</scope>
    <source>
        <strain evidence="2 3">DSM 45791</strain>
    </source>
</reference>